<evidence type="ECO:0000256" key="12">
    <source>
        <dbReference type="SAM" id="Phobius"/>
    </source>
</evidence>
<feature type="domain" description="Disease resistance R13L4/SHOC-2-like LRR" evidence="15">
    <location>
        <begin position="253"/>
        <end position="461"/>
    </location>
</feature>
<evidence type="ECO:0000256" key="5">
    <source>
        <dbReference type="ARBA" id="ARBA00022692"/>
    </source>
</evidence>
<dbReference type="OrthoDB" id="1600340at2759"/>
<evidence type="ECO:0000256" key="2">
    <source>
        <dbReference type="ARBA" id="ARBA00009592"/>
    </source>
</evidence>
<evidence type="ECO:0000256" key="3">
    <source>
        <dbReference type="ARBA" id="ARBA00022475"/>
    </source>
</evidence>
<dbReference type="GO" id="GO:0005886">
    <property type="term" value="C:plasma membrane"/>
    <property type="evidence" value="ECO:0007669"/>
    <property type="project" value="UniProtKB-SubCell"/>
</dbReference>
<keyword evidence="7" id="KW-0677">Repeat</keyword>
<evidence type="ECO:0000259" key="14">
    <source>
        <dbReference type="Pfam" id="PF08263"/>
    </source>
</evidence>
<dbReference type="InterPro" id="IPR013210">
    <property type="entry name" value="LRR_N_plant-typ"/>
</dbReference>
<feature type="domain" description="Leucine-rich repeat-containing N-terminal plant-type" evidence="14">
    <location>
        <begin position="47"/>
        <end position="81"/>
    </location>
</feature>
<dbReference type="Pfam" id="PF23598">
    <property type="entry name" value="LRR_14"/>
    <property type="match status" value="1"/>
</dbReference>
<keyword evidence="9 12" id="KW-0472">Membrane</keyword>
<evidence type="ECO:0000256" key="11">
    <source>
        <dbReference type="ARBA" id="ARBA00023180"/>
    </source>
</evidence>
<feature type="transmembrane region" description="Helical" evidence="12">
    <location>
        <begin position="580"/>
        <end position="603"/>
    </location>
</feature>
<gene>
    <name evidence="16" type="ORF">CJ030_MR8G008939</name>
</gene>
<keyword evidence="16" id="KW-0418">Kinase</keyword>
<dbReference type="InterPro" id="IPR001611">
    <property type="entry name" value="Leu-rich_rpt"/>
</dbReference>
<dbReference type="Gene3D" id="3.80.10.10">
    <property type="entry name" value="Ribonuclease Inhibitor"/>
    <property type="match status" value="3"/>
</dbReference>
<keyword evidence="5 12" id="KW-0812">Transmembrane</keyword>
<keyword evidence="8 12" id="KW-1133">Transmembrane helix</keyword>
<evidence type="ECO:0000313" key="16">
    <source>
        <dbReference type="EMBL" id="KAB1203107.1"/>
    </source>
</evidence>
<dbReference type="Pfam" id="PF13855">
    <property type="entry name" value="LRR_8"/>
    <property type="match status" value="1"/>
</dbReference>
<reference evidence="16 17" key="1">
    <citation type="journal article" date="2019" name="Plant Biotechnol. J.">
        <title>The red bayberry genome and genetic basis of sex determination.</title>
        <authorList>
            <person name="Jia H.M."/>
            <person name="Jia H.J."/>
            <person name="Cai Q.L."/>
            <person name="Wang Y."/>
            <person name="Zhao H.B."/>
            <person name="Yang W.F."/>
            <person name="Wang G.Y."/>
            <person name="Li Y.H."/>
            <person name="Zhan D.L."/>
            <person name="Shen Y.T."/>
            <person name="Niu Q.F."/>
            <person name="Chang L."/>
            <person name="Qiu J."/>
            <person name="Zhao L."/>
            <person name="Xie H.B."/>
            <person name="Fu W.Y."/>
            <person name="Jin J."/>
            <person name="Li X.W."/>
            <person name="Jiao Y."/>
            <person name="Zhou C.C."/>
            <person name="Tu T."/>
            <person name="Chai C.Y."/>
            <person name="Gao J.L."/>
            <person name="Fan L.J."/>
            <person name="van de Weg E."/>
            <person name="Wang J.Y."/>
            <person name="Gao Z.S."/>
        </authorList>
    </citation>
    <scope>NUCLEOTIDE SEQUENCE [LARGE SCALE GENOMIC DNA]</scope>
    <source>
        <tissue evidence="16">Leaves</tissue>
    </source>
</reference>
<dbReference type="Pfam" id="PF08263">
    <property type="entry name" value="LRRNT_2"/>
    <property type="match status" value="1"/>
</dbReference>
<dbReference type="InterPro" id="IPR032675">
    <property type="entry name" value="LRR_dom_sf"/>
</dbReference>
<dbReference type="InterPro" id="IPR055414">
    <property type="entry name" value="LRR_R13L4/SHOC2-like"/>
</dbReference>
<keyword evidence="3" id="KW-1003">Cell membrane</keyword>
<accession>A0A6A1UTQ2</accession>
<sequence>MVGTHTFTSIAHLLLLFSFCPLGAPYRQAIKPASATNSQTFRCSEVERKALLSFKESLLDPSGRLSSWVGEDCCKWIGVGCENRTQHVVKLDLKNPLPVAKFDFQYESREALKKSSLGGKRSRITNSVLESLVLSSNRYLGGKLPCSIGALQKLQILYLSDCSLQGSIPDSIGSLSFLQRLHLSANQMSGPIFKSFGNLSMLLEISIGGNSWEGDLTGADFQNLTRLKFLYLSGPSENSTLVLDLKPDSVPPFKLEYLILRHIRVGPSFPVWVQAQNELVDLSLVDAGISGRLPDNIGELFPKLETLALGSNCFSGEIPRSIGMLKYISHLSLRDNFLSGRLHLPWKALERLESLNVANNNISGNLPSSMRYLKSMQSLSMSKNHLQGKFPPFFRTYRHLTTLDLGGNEFFGNLPAWIGESLPALSRLKLKSNLFDGDIPQELCLLSSLKILELAQNNLSGRIPHCLGNLSKNNNKDAVTFFDQMKGIGNLHNLLSLDLSRNALSGSLPQELASLTSLSYLNLSFNKLQTLNDSFIYEGNSLLCGPPLSTKCPGEEDDLPATPIDSSGTKNEIGEELKSASLYISIILGFIVGFWGVCVHSLSKHHGGKLIFRDSKI</sequence>
<feature type="chain" id="PRO_5025467391" evidence="13">
    <location>
        <begin position="26"/>
        <end position="617"/>
    </location>
</feature>
<dbReference type="FunFam" id="3.80.10.10:FF:000095">
    <property type="entry name" value="LRR receptor-like serine/threonine-protein kinase GSO1"/>
    <property type="match status" value="1"/>
</dbReference>
<evidence type="ECO:0000256" key="6">
    <source>
        <dbReference type="ARBA" id="ARBA00022729"/>
    </source>
</evidence>
<comment type="similarity">
    <text evidence="2">Belongs to the RLP family.</text>
</comment>
<feature type="signal peptide" evidence="13">
    <location>
        <begin position="1"/>
        <end position="25"/>
    </location>
</feature>
<dbReference type="PANTHER" id="PTHR48063:SF81">
    <property type="entry name" value="LEUCINE-RICH REPEAT-CONTAINING N-TERMINAL PLANT-TYPE DOMAIN-CONTAINING PROTEIN"/>
    <property type="match status" value="1"/>
</dbReference>
<dbReference type="SUPFAM" id="SSF52058">
    <property type="entry name" value="L domain-like"/>
    <property type="match status" value="2"/>
</dbReference>
<keyword evidence="11" id="KW-0325">Glycoprotein</keyword>
<comment type="subcellular location">
    <subcellularLocation>
        <location evidence="1">Cell membrane</location>
        <topology evidence="1">Single-pass type I membrane protein</topology>
    </subcellularLocation>
</comment>
<dbReference type="PANTHER" id="PTHR48063">
    <property type="entry name" value="LRR RECEPTOR-LIKE KINASE"/>
    <property type="match status" value="1"/>
</dbReference>
<keyword evidence="17" id="KW-1185">Reference proteome</keyword>
<dbReference type="FunFam" id="3.80.10.10:FF:000383">
    <property type="entry name" value="Leucine-rich repeat receptor protein kinase EMS1"/>
    <property type="match status" value="1"/>
</dbReference>
<dbReference type="SMART" id="SM00369">
    <property type="entry name" value="LRR_TYP"/>
    <property type="match status" value="5"/>
</dbReference>
<proteinExistence type="inferred from homology"/>
<protein>
    <submittedName>
        <fullName evidence="16">Receptor-like protein kinase</fullName>
    </submittedName>
</protein>
<dbReference type="AlphaFoldDB" id="A0A6A1UTQ2"/>
<evidence type="ECO:0000256" key="10">
    <source>
        <dbReference type="ARBA" id="ARBA00023170"/>
    </source>
</evidence>
<keyword evidence="16" id="KW-0808">Transferase</keyword>
<evidence type="ECO:0000256" key="9">
    <source>
        <dbReference type="ARBA" id="ARBA00023136"/>
    </source>
</evidence>
<dbReference type="PRINTS" id="PR00019">
    <property type="entry name" value="LEURICHRPT"/>
</dbReference>
<dbReference type="Pfam" id="PF00560">
    <property type="entry name" value="LRR_1"/>
    <property type="match status" value="2"/>
</dbReference>
<name>A0A6A1UTQ2_9ROSI</name>
<dbReference type="Proteomes" id="UP000516437">
    <property type="component" value="Chromosome 8"/>
</dbReference>
<evidence type="ECO:0000313" key="17">
    <source>
        <dbReference type="Proteomes" id="UP000516437"/>
    </source>
</evidence>
<comment type="caution">
    <text evidence="16">The sequence shown here is derived from an EMBL/GenBank/DDBJ whole genome shotgun (WGS) entry which is preliminary data.</text>
</comment>
<dbReference type="EMBL" id="RXIC02000026">
    <property type="protein sequence ID" value="KAB1203107.1"/>
    <property type="molecule type" value="Genomic_DNA"/>
</dbReference>
<evidence type="ECO:0000256" key="4">
    <source>
        <dbReference type="ARBA" id="ARBA00022614"/>
    </source>
</evidence>
<evidence type="ECO:0000256" key="13">
    <source>
        <dbReference type="SAM" id="SignalP"/>
    </source>
</evidence>
<evidence type="ECO:0000256" key="7">
    <source>
        <dbReference type="ARBA" id="ARBA00022737"/>
    </source>
</evidence>
<evidence type="ECO:0000256" key="1">
    <source>
        <dbReference type="ARBA" id="ARBA00004251"/>
    </source>
</evidence>
<dbReference type="InterPro" id="IPR003591">
    <property type="entry name" value="Leu-rich_rpt_typical-subtyp"/>
</dbReference>
<organism evidence="16 17">
    <name type="scientific">Morella rubra</name>
    <name type="common">Chinese bayberry</name>
    <dbReference type="NCBI Taxonomy" id="262757"/>
    <lineage>
        <taxon>Eukaryota</taxon>
        <taxon>Viridiplantae</taxon>
        <taxon>Streptophyta</taxon>
        <taxon>Embryophyta</taxon>
        <taxon>Tracheophyta</taxon>
        <taxon>Spermatophyta</taxon>
        <taxon>Magnoliopsida</taxon>
        <taxon>eudicotyledons</taxon>
        <taxon>Gunneridae</taxon>
        <taxon>Pentapetalae</taxon>
        <taxon>rosids</taxon>
        <taxon>fabids</taxon>
        <taxon>Fagales</taxon>
        <taxon>Myricaceae</taxon>
        <taxon>Morella</taxon>
    </lineage>
</organism>
<keyword evidence="10 16" id="KW-0675">Receptor</keyword>
<keyword evidence="6 13" id="KW-0732">Signal</keyword>
<dbReference type="GO" id="GO:0016301">
    <property type="term" value="F:kinase activity"/>
    <property type="evidence" value="ECO:0007669"/>
    <property type="project" value="UniProtKB-KW"/>
</dbReference>
<keyword evidence="4" id="KW-0433">Leucine-rich repeat</keyword>
<evidence type="ECO:0000256" key="8">
    <source>
        <dbReference type="ARBA" id="ARBA00022989"/>
    </source>
</evidence>
<evidence type="ECO:0000259" key="15">
    <source>
        <dbReference type="Pfam" id="PF23598"/>
    </source>
</evidence>
<dbReference type="InterPro" id="IPR046956">
    <property type="entry name" value="RLP23-like"/>
</dbReference>